<feature type="domain" description="DUF6973" evidence="3">
    <location>
        <begin position="153"/>
        <end position="236"/>
    </location>
</feature>
<dbReference type="PATRIC" id="fig|196627.13.peg.1676"/>
<accession>Q8NPU2</accession>
<sequence length="263" mass="28851">MINKRSMFMSLKTRRIFGALAVSLSISFSAIATPAASAQELVVSTSAVNEFGVVTSDITAEQILQAQDLIAEMKQSEDIYEYFGALSDVEQRSIIAAVKENPYLIENESPRMRVQSETPDEETPDKKKPSKTYKLYMSILEMMSCINLVDVPSCAQALKAANIAEREAKARYPDSVTNGKGDALRHCAWSALMTIRIGKDAAERIGNAHETVVRGEPEEREMDLINNALGRDIGERFIINGDETGALSTCVSMANIGLLHTLL</sequence>
<feature type="signal peptide" evidence="2">
    <location>
        <begin position="1"/>
        <end position="32"/>
    </location>
</feature>
<protein>
    <recommendedName>
        <fullName evidence="3">DUF6973 domain-containing protein</fullName>
    </recommendedName>
</protein>
<dbReference type="Pfam" id="PF22322">
    <property type="entry name" value="DUF6973"/>
    <property type="match status" value="1"/>
</dbReference>
<reference evidence="5" key="1">
    <citation type="journal article" date="2003" name="Appl. Microbiol. Biotechnol.">
        <title>The Corynebacterium glutamicum genome: features and impacts on biotechnological processes.</title>
        <authorList>
            <person name="Ikeda M."/>
            <person name="Nakagawa S."/>
        </authorList>
    </citation>
    <scope>NUCLEOTIDE SEQUENCE [LARGE SCALE GENOMIC DNA]</scope>
    <source>
        <strain evidence="5">ATCC 13032 / DSM 20300 / BCRC 11384 / JCM 1318 / LMG 3730 / NCIMB 10025</strain>
    </source>
</reference>
<keyword evidence="2" id="KW-0732">Signal</keyword>
<dbReference type="BioCyc" id="CORYNE:G18NG-11311-MONOMER"/>
<evidence type="ECO:0000256" key="1">
    <source>
        <dbReference type="SAM" id="MobiDB-lite"/>
    </source>
</evidence>
<gene>
    <name evidence="4" type="ordered locus">Cgl1719</name>
</gene>
<dbReference type="KEGG" id="cgl:Cgl1719"/>
<dbReference type="Proteomes" id="UP000000582">
    <property type="component" value="Chromosome"/>
</dbReference>
<dbReference type="OrthoDB" id="4416904at2"/>
<proteinExistence type="predicted"/>
<feature type="chain" id="PRO_5038849710" description="DUF6973 domain-containing protein" evidence="2">
    <location>
        <begin position="33"/>
        <end position="263"/>
    </location>
</feature>
<feature type="region of interest" description="Disordered" evidence="1">
    <location>
        <begin position="107"/>
        <end position="129"/>
    </location>
</feature>
<organism evidence="4 5">
    <name type="scientific">Corynebacterium glutamicum (strain ATCC 13032 / DSM 20300 / JCM 1318 / BCRC 11384 / CCUG 27702 / LMG 3730 / NBRC 12168 / NCIMB 10025 / NRRL B-2784 / 534)</name>
    <dbReference type="NCBI Taxonomy" id="196627"/>
    <lineage>
        <taxon>Bacteria</taxon>
        <taxon>Bacillati</taxon>
        <taxon>Actinomycetota</taxon>
        <taxon>Actinomycetes</taxon>
        <taxon>Mycobacteriales</taxon>
        <taxon>Corynebacteriaceae</taxon>
        <taxon>Corynebacterium</taxon>
    </lineage>
</organism>
<keyword evidence="5" id="KW-1185">Reference proteome</keyword>
<evidence type="ECO:0000259" key="3">
    <source>
        <dbReference type="Pfam" id="PF22322"/>
    </source>
</evidence>
<evidence type="ECO:0000256" key="2">
    <source>
        <dbReference type="SAM" id="SignalP"/>
    </source>
</evidence>
<dbReference type="EMBL" id="BA000036">
    <property type="protein sequence ID" value="BAB99112.1"/>
    <property type="molecule type" value="Genomic_DNA"/>
</dbReference>
<evidence type="ECO:0000313" key="5">
    <source>
        <dbReference type="Proteomes" id="UP000000582"/>
    </source>
</evidence>
<dbReference type="HOGENOM" id="CLU_1056532_0_0_11"/>
<dbReference type="InterPro" id="IPR054246">
    <property type="entry name" value="DUF6973"/>
</dbReference>
<dbReference type="eggNOG" id="COG5479">
    <property type="taxonomic scope" value="Bacteria"/>
</dbReference>
<dbReference type="AlphaFoldDB" id="Q8NPU2"/>
<evidence type="ECO:0000313" key="4">
    <source>
        <dbReference type="EMBL" id="BAB99112.1"/>
    </source>
</evidence>
<name>Q8NPU2_CORGL</name>
<dbReference type="STRING" id="196627.cg1936"/>